<feature type="transmembrane region" description="Helical" evidence="5">
    <location>
        <begin position="150"/>
        <end position="171"/>
    </location>
</feature>
<dbReference type="GO" id="GO:0022857">
    <property type="term" value="F:transmembrane transporter activity"/>
    <property type="evidence" value="ECO:0007669"/>
    <property type="project" value="InterPro"/>
</dbReference>
<feature type="transmembrane region" description="Helical" evidence="5">
    <location>
        <begin position="348"/>
        <end position="370"/>
    </location>
</feature>
<keyword evidence="2 5" id="KW-0812">Transmembrane</keyword>
<evidence type="ECO:0000313" key="8">
    <source>
        <dbReference type="Proteomes" id="UP000664167"/>
    </source>
</evidence>
<feature type="transmembrane region" description="Helical" evidence="5">
    <location>
        <begin position="315"/>
        <end position="336"/>
    </location>
</feature>
<dbReference type="PANTHER" id="PTHR42910:SF1">
    <property type="entry name" value="MAJOR FACILITATOR SUPERFAMILY (MFS) PROFILE DOMAIN-CONTAINING PROTEIN"/>
    <property type="match status" value="1"/>
</dbReference>
<evidence type="ECO:0000256" key="4">
    <source>
        <dbReference type="ARBA" id="ARBA00023136"/>
    </source>
</evidence>
<feature type="transmembrane region" description="Helical" evidence="5">
    <location>
        <begin position="293"/>
        <end position="309"/>
    </location>
</feature>
<dbReference type="EMBL" id="JAFLRJ010000023">
    <property type="protein sequence ID" value="MBO0510786.1"/>
    <property type="molecule type" value="Genomic_DNA"/>
</dbReference>
<keyword evidence="4 5" id="KW-0472">Membrane</keyword>
<evidence type="ECO:0000256" key="5">
    <source>
        <dbReference type="SAM" id="Phobius"/>
    </source>
</evidence>
<dbReference type="InterPro" id="IPR036259">
    <property type="entry name" value="MFS_trans_sf"/>
</dbReference>
<evidence type="ECO:0000313" key="7">
    <source>
        <dbReference type="EMBL" id="MBO0510786.1"/>
    </source>
</evidence>
<feature type="transmembrane region" description="Helical" evidence="5">
    <location>
        <begin position="237"/>
        <end position="257"/>
    </location>
</feature>
<name>A0A939F1I3_9ACTN</name>
<keyword evidence="8" id="KW-1185">Reference proteome</keyword>
<feature type="transmembrane region" description="Helical" evidence="5">
    <location>
        <begin position="21"/>
        <end position="42"/>
    </location>
</feature>
<dbReference type="GO" id="GO:0005886">
    <property type="term" value="C:plasma membrane"/>
    <property type="evidence" value="ECO:0007669"/>
    <property type="project" value="UniProtKB-SubCell"/>
</dbReference>
<feature type="transmembrane region" description="Helical" evidence="5">
    <location>
        <begin position="62"/>
        <end position="80"/>
    </location>
</feature>
<feature type="transmembrane region" description="Helical" evidence="5">
    <location>
        <begin position="263"/>
        <end position="281"/>
    </location>
</feature>
<dbReference type="SUPFAM" id="SSF103473">
    <property type="entry name" value="MFS general substrate transporter"/>
    <property type="match status" value="1"/>
</dbReference>
<gene>
    <name evidence="7" type="ORF">J0695_03010</name>
</gene>
<sequence length="402" mass="40433">MSSVTLDRRRATTSARGPRTVPPAVFLAVLGLCTAVTASNIYLAAPLLGPIAHSFHLAPSGAAWIASVAQLGYATGLLFFAPLGDTVNRRRLVGILTVLTGAALTAGAFAQGMTALAAAVLVASATTVVPQLLVPLVAERAPAARRGLHVAVVIAGLFAGIVAARVLGALAGQAYGWRAVFVGAAVLTVLVGLGTASLLPTGKRAATGHPLAALARLPRVLKQSPDLLRACLRQAGLFGAWSAVWTSLVLLLTGPAYSMSTATAGLFGLFGLTASAVAPLAGGLSDRFGSRKVVRSAYVVAAVSIPLFWLGGRQLWALCLAAVLIHAAMVTGQVANQTKALTATKTPAVANTAYMVAAFAGGALASALAGPAYAHAGWGGACAVAAVWLTLGWAGSAAVRAR</sequence>
<feature type="transmembrane region" description="Helical" evidence="5">
    <location>
        <begin position="116"/>
        <end position="138"/>
    </location>
</feature>
<dbReference type="CDD" id="cd17324">
    <property type="entry name" value="MFS_NepI_like"/>
    <property type="match status" value="1"/>
</dbReference>
<proteinExistence type="predicted"/>
<keyword evidence="3 5" id="KW-1133">Transmembrane helix</keyword>
<dbReference type="InterPro" id="IPR020846">
    <property type="entry name" value="MFS_dom"/>
</dbReference>
<evidence type="ECO:0000256" key="2">
    <source>
        <dbReference type="ARBA" id="ARBA00022692"/>
    </source>
</evidence>
<organism evidence="7 8">
    <name type="scientific">Streptomyces beijiangensis</name>
    <dbReference type="NCBI Taxonomy" id="163361"/>
    <lineage>
        <taxon>Bacteria</taxon>
        <taxon>Bacillati</taxon>
        <taxon>Actinomycetota</taxon>
        <taxon>Actinomycetes</taxon>
        <taxon>Kitasatosporales</taxon>
        <taxon>Streptomycetaceae</taxon>
        <taxon>Streptomyces</taxon>
    </lineage>
</organism>
<dbReference type="PANTHER" id="PTHR42910">
    <property type="entry name" value="TRANSPORTER SCO4007-RELATED"/>
    <property type="match status" value="1"/>
</dbReference>
<evidence type="ECO:0000259" key="6">
    <source>
        <dbReference type="PROSITE" id="PS50850"/>
    </source>
</evidence>
<dbReference type="InterPro" id="IPR011701">
    <property type="entry name" value="MFS"/>
</dbReference>
<feature type="domain" description="Major facilitator superfamily (MFS) profile" evidence="6">
    <location>
        <begin position="24"/>
        <end position="402"/>
    </location>
</feature>
<dbReference type="PROSITE" id="PS50850">
    <property type="entry name" value="MFS"/>
    <property type="match status" value="1"/>
</dbReference>
<accession>A0A939F1I3</accession>
<feature type="transmembrane region" description="Helical" evidence="5">
    <location>
        <begin position="92"/>
        <end position="110"/>
    </location>
</feature>
<comment type="subcellular location">
    <subcellularLocation>
        <location evidence="1">Cell membrane</location>
        <topology evidence="1">Multi-pass membrane protein</topology>
    </subcellularLocation>
</comment>
<evidence type="ECO:0000256" key="3">
    <source>
        <dbReference type="ARBA" id="ARBA00022989"/>
    </source>
</evidence>
<dbReference type="RefSeq" id="WP_206959894.1">
    <property type="nucleotide sequence ID" value="NZ_BAAAJJ010000003.1"/>
</dbReference>
<reference evidence="7" key="1">
    <citation type="submission" date="2021-03" db="EMBL/GenBank/DDBJ databases">
        <title>Streptomyces poriferae sp. nov., a novel marine sponge-derived Actinobacteria species with anti-MRSA activity.</title>
        <authorList>
            <person name="Sandoval-Powers M."/>
            <person name="Kralova S."/>
            <person name="Nguyen G.-S."/>
            <person name="Fawwal D."/>
            <person name="Degnes K."/>
            <person name="Klinkenberg G."/>
            <person name="Sletta H."/>
            <person name="Wentzel A."/>
            <person name="Liles M.R."/>
        </authorList>
    </citation>
    <scope>NUCLEOTIDE SEQUENCE</scope>
    <source>
        <strain evidence="7">DSM 41794</strain>
    </source>
</reference>
<dbReference type="Pfam" id="PF07690">
    <property type="entry name" value="MFS_1"/>
    <property type="match status" value="1"/>
</dbReference>
<dbReference type="Proteomes" id="UP000664167">
    <property type="component" value="Unassembled WGS sequence"/>
</dbReference>
<dbReference type="AlphaFoldDB" id="A0A939F1I3"/>
<protein>
    <submittedName>
        <fullName evidence="7">MFS transporter</fullName>
    </submittedName>
</protein>
<feature type="transmembrane region" description="Helical" evidence="5">
    <location>
        <begin position="177"/>
        <end position="199"/>
    </location>
</feature>
<comment type="caution">
    <text evidence="7">The sequence shown here is derived from an EMBL/GenBank/DDBJ whole genome shotgun (WGS) entry which is preliminary data.</text>
</comment>
<evidence type="ECO:0000256" key="1">
    <source>
        <dbReference type="ARBA" id="ARBA00004651"/>
    </source>
</evidence>
<dbReference type="Gene3D" id="1.20.1250.20">
    <property type="entry name" value="MFS general substrate transporter like domains"/>
    <property type="match status" value="1"/>
</dbReference>
<feature type="transmembrane region" description="Helical" evidence="5">
    <location>
        <begin position="376"/>
        <end position="399"/>
    </location>
</feature>